<dbReference type="GO" id="GO:1901135">
    <property type="term" value="P:carbohydrate derivative metabolic process"/>
    <property type="evidence" value="ECO:0007669"/>
    <property type="project" value="InterPro"/>
</dbReference>
<dbReference type="EMBL" id="EAAA01002503">
    <property type="status" value="NOT_ANNOTATED_CDS"/>
    <property type="molecule type" value="Genomic_DNA"/>
</dbReference>
<keyword evidence="4" id="KW-1185">Reference proteome</keyword>
<dbReference type="InterPro" id="IPR040190">
    <property type="entry name" value="MURQ/GCKR"/>
</dbReference>
<evidence type="ECO:0000259" key="2">
    <source>
        <dbReference type="PROSITE" id="PS51464"/>
    </source>
</evidence>
<dbReference type="GO" id="GO:0001678">
    <property type="term" value="P:intracellular glucose homeostasis"/>
    <property type="evidence" value="ECO:0000318"/>
    <property type="project" value="GO_Central"/>
</dbReference>
<dbReference type="OMA" id="WESADYE"/>
<dbReference type="GO" id="GO:0005654">
    <property type="term" value="C:nucleoplasm"/>
    <property type="evidence" value="ECO:0000318"/>
    <property type="project" value="GO_Central"/>
</dbReference>
<dbReference type="STRING" id="7719.ENSCINP00000022455"/>
<dbReference type="PANTHER" id="PTHR10088:SF4">
    <property type="entry name" value="GLUCOKINASE REGULATORY PROTEIN"/>
    <property type="match status" value="1"/>
</dbReference>
<dbReference type="Gene3D" id="3.40.50.10490">
    <property type="entry name" value="Glucose-6-phosphate isomerase like protein, domain 1"/>
    <property type="match status" value="1"/>
</dbReference>
<protein>
    <recommendedName>
        <fullName evidence="2">SIS domain-containing protein</fullName>
    </recommendedName>
</protein>
<dbReference type="GO" id="GO:0141089">
    <property type="term" value="F:glucose sensor activity"/>
    <property type="evidence" value="ECO:0000318"/>
    <property type="project" value="GO_Central"/>
</dbReference>
<accession>F6Z326</accession>
<dbReference type="Proteomes" id="UP000008144">
    <property type="component" value="Chromosome 7"/>
</dbReference>
<dbReference type="GO" id="GO:0034504">
    <property type="term" value="P:protein localization to nucleus"/>
    <property type="evidence" value="ECO:0000318"/>
    <property type="project" value="GO_Central"/>
</dbReference>
<dbReference type="GO" id="GO:0019210">
    <property type="term" value="F:kinase inhibitor activity"/>
    <property type="evidence" value="ECO:0000318"/>
    <property type="project" value="GO_Central"/>
</dbReference>
<sequence>VASDQHSCGGVNWPLFGNISISDVTMETPYTEAANKITDDIDVCDVAGIFEKLKQCDFEMFEPKGYGDVKTLFHDDVIEAISKVANIAADIMTSQTPNAIVISGCGTSGRVAFLTARSLNKIVPGEKFRYTIAGGDKALFTSQEAPEDNRKAGVNDLIKSTIDDVKVLYIGITCGLSAPYVAGQLDYCMDNLDKFVPVIIGFNPVYLARKNPIYDWDKTFYDVVTRLERLTSQRKGFLINPVLGGEAITGSSRMKGGSITMVILQTIFTHALNGVLTSSDMTSQLECKNLLKSYQNTCRLFYESSTTTVTTLMTSATQSLKSNSSVYYVSSGGSGVLGIVDSTECIPTYGASLDDVRGFIVGGYGEFNNAEGDIGSLGKNYQIGCDDLSKLLKLRDLEHNDTILVVAKSWDDPVLNEIQVEKGKKKLKLSASQSNVYVVVIDTEQGKREKNMPDYVAKLFVISIDLNEELLSENLIEICSKWIFNAVSTGAHVLIGKVFRNYMVDLKVSNQKLFHRSIGIIQRFCPSVSEQEAMTYLLKSIHDVTNVDDVMHRSIKDHVLRATPKDKVLTTYCLSAVLRCSTSPKQARM</sequence>
<dbReference type="PROSITE" id="PS51464">
    <property type="entry name" value="SIS"/>
    <property type="match status" value="1"/>
</dbReference>
<dbReference type="Pfam" id="PF20741">
    <property type="entry name" value="GKRP-like_C"/>
    <property type="match status" value="1"/>
</dbReference>
<reference evidence="3" key="2">
    <citation type="journal article" date="2008" name="Genome Biol.">
        <title>Improved genome assembly and evidence-based global gene model set for the chordate Ciona intestinalis: new insight into intron and operon populations.</title>
        <authorList>
            <person name="Satou Y."/>
            <person name="Mineta K."/>
            <person name="Ogasawara M."/>
            <person name="Sasakura Y."/>
            <person name="Shoguchi E."/>
            <person name="Ueno K."/>
            <person name="Yamada L."/>
            <person name="Matsumoto J."/>
            <person name="Wasserscheid J."/>
            <person name="Dewar K."/>
            <person name="Wiley G.B."/>
            <person name="Macmil S.L."/>
            <person name="Roe B.A."/>
            <person name="Zeller R.W."/>
            <person name="Hastings K.E."/>
            <person name="Lemaire P."/>
            <person name="Lindquist E."/>
            <person name="Endo T."/>
            <person name="Hotta K."/>
            <person name="Inaba K."/>
        </authorList>
    </citation>
    <scope>NUCLEOTIDE SEQUENCE [LARGE SCALE GENOMIC DNA]</scope>
    <source>
        <strain evidence="3">wild type</strain>
    </source>
</reference>
<dbReference type="Gene3D" id="3.40.50.12620">
    <property type="match status" value="1"/>
</dbReference>
<dbReference type="InterPro" id="IPR001347">
    <property type="entry name" value="SIS_dom"/>
</dbReference>
<dbReference type="SUPFAM" id="SSF53697">
    <property type="entry name" value="SIS domain"/>
    <property type="match status" value="2"/>
</dbReference>
<evidence type="ECO:0000313" key="4">
    <source>
        <dbReference type="Proteomes" id="UP000008144"/>
    </source>
</evidence>
<dbReference type="FunFam" id="1.10.8.1080:FF:000005">
    <property type="entry name" value="Predicted protein"/>
    <property type="match status" value="1"/>
</dbReference>
<name>F6Z326_CIOIN</name>
<dbReference type="AlphaFoldDB" id="F6Z326"/>
<dbReference type="FunFam" id="3.40.50.10490:FF:000103">
    <property type="entry name" value="Uncharacterized protein"/>
    <property type="match status" value="1"/>
</dbReference>
<dbReference type="InterPro" id="IPR046348">
    <property type="entry name" value="SIS_dom_sf"/>
</dbReference>
<dbReference type="Pfam" id="PF22198">
    <property type="entry name" value="GKRP_SIS_2"/>
    <property type="match status" value="1"/>
</dbReference>
<dbReference type="PANTHER" id="PTHR10088">
    <property type="entry name" value="GLUCOKINASE REGULATORY PROTEIN"/>
    <property type="match status" value="1"/>
</dbReference>
<evidence type="ECO:0000313" key="3">
    <source>
        <dbReference type="Ensembl" id="ENSCINP00000022455.2"/>
    </source>
</evidence>
<organism evidence="3 4">
    <name type="scientific">Ciona intestinalis</name>
    <name type="common">Transparent sea squirt</name>
    <name type="synonym">Ascidia intestinalis</name>
    <dbReference type="NCBI Taxonomy" id="7719"/>
    <lineage>
        <taxon>Eukaryota</taxon>
        <taxon>Metazoa</taxon>
        <taxon>Chordata</taxon>
        <taxon>Tunicata</taxon>
        <taxon>Ascidiacea</taxon>
        <taxon>Phlebobranchia</taxon>
        <taxon>Cionidae</taxon>
        <taxon>Ciona</taxon>
    </lineage>
</organism>
<dbReference type="InParanoid" id="F6Z326"/>
<dbReference type="InterPro" id="IPR054017">
    <property type="entry name" value="GKRP_SIS_2"/>
</dbReference>
<dbReference type="GO" id="GO:0070095">
    <property type="term" value="F:fructose-6-phosphate binding"/>
    <property type="evidence" value="ECO:0000318"/>
    <property type="project" value="GO_Central"/>
</dbReference>
<evidence type="ECO:0000256" key="1">
    <source>
        <dbReference type="ARBA" id="ARBA00023277"/>
    </source>
</evidence>
<dbReference type="Gene3D" id="1.10.8.1080">
    <property type="match status" value="1"/>
</dbReference>
<dbReference type="Pfam" id="PF22645">
    <property type="entry name" value="GKRP_SIS_N"/>
    <property type="match status" value="1"/>
</dbReference>
<keyword evidence="1" id="KW-0119">Carbohydrate metabolism</keyword>
<reference evidence="4" key="1">
    <citation type="journal article" date="2002" name="Science">
        <title>The draft genome of Ciona intestinalis: insights into chordate and vertebrate origins.</title>
        <authorList>
            <person name="Dehal P."/>
            <person name="Satou Y."/>
            <person name="Campbell R.K."/>
            <person name="Chapman J."/>
            <person name="Degnan B."/>
            <person name="De Tomaso A."/>
            <person name="Davidson B."/>
            <person name="Di Gregorio A."/>
            <person name="Gelpke M."/>
            <person name="Goodstein D.M."/>
            <person name="Harafuji N."/>
            <person name="Hastings K.E."/>
            <person name="Ho I."/>
            <person name="Hotta K."/>
            <person name="Huang W."/>
            <person name="Kawashima T."/>
            <person name="Lemaire P."/>
            <person name="Martinez D."/>
            <person name="Meinertzhagen I.A."/>
            <person name="Necula S."/>
            <person name="Nonaka M."/>
            <person name="Putnam N."/>
            <person name="Rash S."/>
            <person name="Saiga H."/>
            <person name="Satake M."/>
            <person name="Terry A."/>
            <person name="Yamada L."/>
            <person name="Wang H.G."/>
            <person name="Awazu S."/>
            <person name="Azumi K."/>
            <person name="Boore J."/>
            <person name="Branno M."/>
            <person name="Chin-Bow S."/>
            <person name="DeSantis R."/>
            <person name="Doyle S."/>
            <person name="Francino P."/>
            <person name="Keys D.N."/>
            <person name="Haga S."/>
            <person name="Hayashi H."/>
            <person name="Hino K."/>
            <person name="Imai K.S."/>
            <person name="Inaba K."/>
            <person name="Kano S."/>
            <person name="Kobayashi K."/>
            <person name="Kobayashi M."/>
            <person name="Lee B.I."/>
            <person name="Makabe K.W."/>
            <person name="Manohar C."/>
            <person name="Matassi G."/>
            <person name="Medina M."/>
            <person name="Mochizuki Y."/>
            <person name="Mount S."/>
            <person name="Morishita T."/>
            <person name="Miura S."/>
            <person name="Nakayama A."/>
            <person name="Nishizaka S."/>
            <person name="Nomoto H."/>
            <person name="Ohta F."/>
            <person name="Oishi K."/>
            <person name="Rigoutsos I."/>
            <person name="Sano M."/>
            <person name="Sasaki A."/>
            <person name="Sasakura Y."/>
            <person name="Shoguchi E."/>
            <person name="Shin-i T."/>
            <person name="Spagnuolo A."/>
            <person name="Stainier D."/>
            <person name="Suzuki M.M."/>
            <person name="Tassy O."/>
            <person name="Takatori N."/>
            <person name="Tokuoka M."/>
            <person name="Yagi K."/>
            <person name="Yoshizaki F."/>
            <person name="Wada S."/>
            <person name="Zhang C."/>
            <person name="Hyatt P.D."/>
            <person name="Larimer F."/>
            <person name="Detter C."/>
            <person name="Doggett N."/>
            <person name="Glavina T."/>
            <person name="Hawkins T."/>
            <person name="Richardson P."/>
            <person name="Lucas S."/>
            <person name="Kohara Y."/>
            <person name="Levine M."/>
            <person name="Satoh N."/>
            <person name="Rokhsar D.S."/>
        </authorList>
    </citation>
    <scope>NUCLEOTIDE SEQUENCE [LARGE SCALE GENOMIC DNA]</scope>
</reference>
<dbReference type="GeneTree" id="ENSGT00390000005345"/>
<proteinExistence type="predicted"/>
<dbReference type="Ensembl" id="ENSCINT00000022701.2">
    <property type="protein sequence ID" value="ENSCINP00000022455.2"/>
    <property type="gene ID" value="ENSCING00000011850.2"/>
</dbReference>
<feature type="domain" description="SIS" evidence="2">
    <location>
        <begin position="87"/>
        <end position="282"/>
    </location>
</feature>
<reference evidence="3" key="4">
    <citation type="submission" date="2025-09" db="UniProtKB">
        <authorList>
            <consortium name="Ensembl"/>
        </authorList>
    </citation>
    <scope>IDENTIFICATION</scope>
</reference>
<reference evidence="3" key="3">
    <citation type="submission" date="2025-08" db="UniProtKB">
        <authorList>
            <consortium name="Ensembl"/>
        </authorList>
    </citation>
    <scope>IDENTIFICATION</scope>
</reference>